<reference evidence="2" key="1">
    <citation type="submission" date="2018-08" db="EMBL/GenBank/DDBJ databases">
        <authorList>
            <person name="Grouzdev D.S."/>
            <person name="Krutkina M.S."/>
        </authorList>
    </citation>
    <scope>NUCLEOTIDE SEQUENCE [LARGE SCALE GENOMIC DNA]</scope>
    <source>
        <strain evidence="2">4-11</strain>
    </source>
</reference>
<keyword evidence="1" id="KW-0418">Kinase</keyword>
<dbReference type="Pfam" id="PF13189">
    <property type="entry name" value="Cytidylate_kin2"/>
    <property type="match status" value="1"/>
</dbReference>
<dbReference type="AlphaFoldDB" id="A0A372MM06"/>
<dbReference type="RefSeq" id="WP_117329010.1">
    <property type="nucleotide sequence ID" value="NZ_QUWK01000001.1"/>
</dbReference>
<dbReference type="OrthoDB" id="7929987at2"/>
<dbReference type="Gene3D" id="3.40.50.300">
    <property type="entry name" value="P-loop containing nucleotide triphosphate hydrolases"/>
    <property type="match status" value="1"/>
</dbReference>
<comment type="caution">
    <text evidence="1">The sequence shown here is derived from an EMBL/GenBank/DDBJ whole genome shotgun (WGS) entry which is preliminary data.</text>
</comment>
<proteinExistence type="predicted"/>
<gene>
    <name evidence="1" type="ORF">DYP60_01060</name>
</gene>
<dbReference type="EMBL" id="QUWK01000001">
    <property type="protein sequence ID" value="RFU96190.1"/>
    <property type="molecule type" value="Genomic_DNA"/>
</dbReference>
<name>A0A372MM06_9SPIR</name>
<accession>A0A372MM06</accession>
<evidence type="ECO:0000313" key="2">
    <source>
        <dbReference type="Proteomes" id="UP000264002"/>
    </source>
</evidence>
<dbReference type="InterPro" id="IPR027417">
    <property type="entry name" value="P-loop_NTPase"/>
</dbReference>
<evidence type="ECO:0000313" key="1">
    <source>
        <dbReference type="EMBL" id="RFU96190.1"/>
    </source>
</evidence>
<dbReference type="SUPFAM" id="SSF52540">
    <property type="entry name" value="P-loop containing nucleoside triphosphate hydrolases"/>
    <property type="match status" value="1"/>
</dbReference>
<reference evidence="1 2" key="2">
    <citation type="submission" date="2018-09" db="EMBL/GenBank/DDBJ databases">
        <title>Genome of Sphaerochaeta halotolerans strain 4-11.</title>
        <authorList>
            <person name="Nazina T.N."/>
            <person name="Sokolova D.S."/>
        </authorList>
    </citation>
    <scope>NUCLEOTIDE SEQUENCE [LARGE SCALE GENOMIC DNA]</scope>
    <source>
        <strain evidence="1 2">4-11</strain>
    </source>
</reference>
<organism evidence="1 2">
    <name type="scientific">Sphaerochaeta halotolerans</name>
    <dbReference type="NCBI Taxonomy" id="2293840"/>
    <lineage>
        <taxon>Bacteria</taxon>
        <taxon>Pseudomonadati</taxon>
        <taxon>Spirochaetota</taxon>
        <taxon>Spirochaetia</taxon>
        <taxon>Spirochaetales</taxon>
        <taxon>Sphaerochaetaceae</taxon>
        <taxon>Sphaerochaeta</taxon>
    </lineage>
</organism>
<protein>
    <submittedName>
        <fullName evidence="1">Cytidylate kinase-like family protein</fullName>
    </submittedName>
</protein>
<keyword evidence="1" id="KW-0808">Transferase</keyword>
<dbReference type="GO" id="GO:0016301">
    <property type="term" value="F:kinase activity"/>
    <property type="evidence" value="ECO:0007669"/>
    <property type="project" value="UniProtKB-KW"/>
</dbReference>
<keyword evidence="2" id="KW-1185">Reference proteome</keyword>
<sequence>MGVITISRQIGSEGTFIAKQVAEQLGLSFVDKQDIEKIMHEYGFSGFDEVYDSLPTFWERFDQHRYLTVDFLLAVMRAFAKVGNVVMLGRGGFGLLQGYTDVLNVRIKAPLELRVQRKQKERGGTDEQTRKALIDQELVRTSFVQSDLQYNQRDASLFDLVIDTGIVPPETATLWIADAYQQLMKRPRIDAKTSRADLVVDDVLLKLVEKMLGSDEA</sequence>
<dbReference type="Proteomes" id="UP000264002">
    <property type="component" value="Unassembled WGS sequence"/>
</dbReference>